<comment type="similarity">
    <text evidence="2">Belongs to the major facilitator superfamily. Monocarboxylate porter (TC 2.A.1.13) family.</text>
</comment>
<feature type="transmembrane region" description="Helical" evidence="3">
    <location>
        <begin position="253"/>
        <end position="270"/>
    </location>
</feature>
<evidence type="ECO:0000313" key="6">
    <source>
        <dbReference type="Proteomes" id="UP000193560"/>
    </source>
</evidence>
<keyword evidence="6" id="KW-1185">Reference proteome</keyword>
<feature type="transmembrane region" description="Helical" evidence="3">
    <location>
        <begin position="138"/>
        <end position="159"/>
    </location>
</feature>
<evidence type="ECO:0000256" key="1">
    <source>
        <dbReference type="ARBA" id="ARBA00004141"/>
    </source>
</evidence>
<dbReference type="GO" id="GO:0016020">
    <property type="term" value="C:membrane"/>
    <property type="evidence" value="ECO:0007669"/>
    <property type="project" value="UniProtKB-SubCell"/>
</dbReference>
<dbReference type="EMBL" id="MCGE01000019">
    <property type="protein sequence ID" value="ORZ12218.1"/>
    <property type="molecule type" value="Genomic_DNA"/>
</dbReference>
<feature type="transmembrane region" description="Helical" evidence="3">
    <location>
        <begin position="105"/>
        <end position="126"/>
    </location>
</feature>
<dbReference type="OrthoDB" id="6499973at2759"/>
<dbReference type="PANTHER" id="PTHR11360">
    <property type="entry name" value="MONOCARBOXYLATE TRANSPORTER"/>
    <property type="match status" value="1"/>
</dbReference>
<evidence type="ECO:0000256" key="2">
    <source>
        <dbReference type="ARBA" id="ARBA00006727"/>
    </source>
</evidence>
<name>A0A1X2I9C4_9FUNG</name>
<dbReference type="AlphaFoldDB" id="A0A1X2I9C4"/>
<dbReference type="PANTHER" id="PTHR11360:SF315">
    <property type="entry name" value="TRANSPORTER MCH2-RELATED"/>
    <property type="match status" value="1"/>
</dbReference>
<evidence type="ECO:0000256" key="3">
    <source>
        <dbReference type="SAM" id="Phobius"/>
    </source>
</evidence>
<dbReference type="InterPro" id="IPR050327">
    <property type="entry name" value="Proton-linked_MCT"/>
</dbReference>
<dbReference type="Gene3D" id="1.20.1250.20">
    <property type="entry name" value="MFS general substrate transporter like domains"/>
    <property type="match status" value="2"/>
</dbReference>
<accession>A0A1X2I9C4</accession>
<dbReference type="PROSITE" id="PS50850">
    <property type="entry name" value="MFS"/>
    <property type="match status" value="1"/>
</dbReference>
<proteinExistence type="inferred from homology"/>
<comment type="subcellular location">
    <subcellularLocation>
        <location evidence="1">Membrane</location>
        <topology evidence="1">Multi-pass membrane protein</topology>
    </subcellularLocation>
</comment>
<gene>
    <name evidence="5" type="ORF">BCR42DRAFT_420229</name>
</gene>
<keyword evidence="3" id="KW-0812">Transmembrane</keyword>
<dbReference type="InterPro" id="IPR036259">
    <property type="entry name" value="MFS_trans_sf"/>
</dbReference>
<evidence type="ECO:0000313" key="5">
    <source>
        <dbReference type="EMBL" id="ORZ12218.1"/>
    </source>
</evidence>
<feature type="transmembrane region" description="Helical" evidence="3">
    <location>
        <begin position="48"/>
        <end position="66"/>
    </location>
</feature>
<feature type="transmembrane region" description="Helical" evidence="3">
    <location>
        <begin position="180"/>
        <end position="202"/>
    </location>
</feature>
<comment type="caution">
    <text evidence="5">The sequence shown here is derived from an EMBL/GenBank/DDBJ whole genome shotgun (WGS) entry which is preliminary data.</text>
</comment>
<reference evidence="5 6" key="1">
    <citation type="submission" date="2016-07" db="EMBL/GenBank/DDBJ databases">
        <title>Pervasive Adenine N6-methylation of Active Genes in Fungi.</title>
        <authorList>
            <consortium name="DOE Joint Genome Institute"/>
            <person name="Mondo S.J."/>
            <person name="Dannebaum R.O."/>
            <person name="Kuo R.C."/>
            <person name="Labutti K."/>
            <person name="Haridas S."/>
            <person name="Kuo A."/>
            <person name="Salamov A."/>
            <person name="Ahrendt S.R."/>
            <person name="Lipzen A."/>
            <person name="Sullivan W."/>
            <person name="Andreopoulos W.B."/>
            <person name="Clum A."/>
            <person name="Lindquist E."/>
            <person name="Daum C."/>
            <person name="Ramamoorthy G.K."/>
            <person name="Gryganskyi A."/>
            <person name="Culley D."/>
            <person name="Magnuson J.K."/>
            <person name="James T.Y."/>
            <person name="O'Malley M.A."/>
            <person name="Stajich J.E."/>
            <person name="Spatafora J.W."/>
            <person name="Visel A."/>
            <person name="Grigoriev I.V."/>
        </authorList>
    </citation>
    <scope>NUCLEOTIDE SEQUENCE [LARGE SCALE GENOMIC DNA]</scope>
    <source>
        <strain evidence="5 6">NRRL 1336</strain>
    </source>
</reference>
<dbReference type="SUPFAM" id="SSF103473">
    <property type="entry name" value="MFS general substrate transporter"/>
    <property type="match status" value="1"/>
</dbReference>
<keyword evidence="3" id="KW-1133">Transmembrane helix</keyword>
<feature type="transmembrane region" description="Helical" evidence="3">
    <location>
        <begin position="307"/>
        <end position="328"/>
    </location>
</feature>
<feature type="transmembrane region" description="Helical" evidence="3">
    <location>
        <begin position="72"/>
        <end position="93"/>
    </location>
</feature>
<dbReference type="InterPro" id="IPR011701">
    <property type="entry name" value="MFS"/>
</dbReference>
<dbReference type="Pfam" id="PF07690">
    <property type="entry name" value="MFS_1"/>
    <property type="match status" value="1"/>
</dbReference>
<dbReference type="GO" id="GO:0022857">
    <property type="term" value="F:transmembrane transporter activity"/>
    <property type="evidence" value="ECO:0007669"/>
    <property type="project" value="InterPro"/>
</dbReference>
<organism evidence="5 6">
    <name type="scientific">Absidia repens</name>
    <dbReference type="NCBI Taxonomy" id="90262"/>
    <lineage>
        <taxon>Eukaryota</taxon>
        <taxon>Fungi</taxon>
        <taxon>Fungi incertae sedis</taxon>
        <taxon>Mucoromycota</taxon>
        <taxon>Mucoromycotina</taxon>
        <taxon>Mucoromycetes</taxon>
        <taxon>Mucorales</taxon>
        <taxon>Cunninghamellaceae</taxon>
        <taxon>Absidia</taxon>
    </lineage>
</organism>
<sequence length="372" mass="40649">MQAMFEKIFQDTPDAQLKLSFAGTIMEAMVNLCGIPAQLIVSRYGINVLLGVGSFLATLGLMMAGFATEIWHLYLCQGIVFGLGASLLYVTVTNTAPRWFDKRRGFAMGLASSGSGFGGLILPFVLNAANNNPSLGVGWAYRILGFIILACCVGACLLVKERVKEDRRARPLKELFKFSVLKDLNFVLFLLGSMVSLSGFFVPFFFLPSYCHEIGLSAEQGTALVAVLSTGNLIGRPLVGFTADKIGRLNADIIWTIICGLSSFLIWMFAYNYGVVMAFSIIFGLFCGSYFTLLSPITLDIVGLERFPTALSILLMANIFSVFGPSIASGIQVHVETPFLVYKIFTGFTYVLGGLILLVLKFRLTKSLWARI</sequence>
<evidence type="ECO:0000259" key="4">
    <source>
        <dbReference type="PROSITE" id="PS50850"/>
    </source>
</evidence>
<feature type="transmembrane region" description="Helical" evidence="3">
    <location>
        <begin position="276"/>
        <end position="295"/>
    </location>
</feature>
<dbReference type="InterPro" id="IPR020846">
    <property type="entry name" value="MFS_dom"/>
</dbReference>
<feature type="transmembrane region" description="Helical" evidence="3">
    <location>
        <begin position="222"/>
        <end position="241"/>
    </location>
</feature>
<protein>
    <submittedName>
        <fullName evidence="5">Major facilitator superfamily domain-containing protein</fullName>
    </submittedName>
</protein>
<feature type="transmembrane region" description="Helical" evidence="3">
    <location>
        <begin position="340"/>
        <end position="360"/>
    </location>
</feature>
<dbReference type="Proteomes" id="UP000193560">
    <property type="component" value="Unassembled WGS sequence"/>
</dbReference>
<feature type="domain" description="Major facilitator superfamily (MFS) profile" evidence="4">
    <location>
        <begin position="1"/>
        <end position="365"/>
    </location>
</feature>
<keyword evidence="3" id="KW-0472">Membrane</keyword>